<accession>A0A4R3KG83</accession>
<evidence type="ECO:0000313" key="2">
    <source>
        <dbReference type="EMBL" id="TCS82424.1"/>
    </source>
</evidence>
<dbReference type="EMBL" id="SLZZ01000002">
    <property type="protein sequence ID" value="TCS82424.1"/>
    <property type="molecule type" value="Genomic_DNA"/>
</dbReference>
<keyword evidence="3" id="KW-1185">Reference proteome</keyword>
<dbReference type="AlphaFoldDB" id="A0A4R3KG83"/>
<dbReference type="Pfam" id="PF05119">
    <property type="entry name" value="Terminase_4"/>
    <property type="match status" value="1"/>
</dbReference>
<dbReference type="Proteomes" id="UP000295726">
    <property type="component" value="Unassembled WGS sequence"/>
</dbReference>
<organism evidence="2 3">
    <name type="scientific">Muricomes intestini</name>
    <dbReference type="NCBI Taxonomy" id="1796634"/>
    <lineage>
        <taxon>Bacteria</taxon>
        <taxon>Bacillati</taxon>
        <taxon>Bacillota</taxon>
        <taxon>Clostridia</taxon>
        <taxon>Lachnospirales</taxon>
        <taxon>Lachnospiraceae</taxon>
        <taxon>Muricomes</taxon>
    </lineage>
</organism>
<proteinExistence type="predicted"/>
<dbReference type="OrthoDB" id="6010489at2"/>
<evidence type="ECO:0000256" key="1">
    <source>
        <dbReference type="SAM" id="MobiDB-lite"/>
    </source>
</evidence>
<sequence>MAGRKPKPTALKTLEGNPGKRKINKKEPIPGKGIPTCPEWLLTEAKTEWERLTAVMDQMGVLTEVDRAAFAAYCQSYTRWKEAQEHIDSEWSTFETDKGYQQQAPWVGIANTNQKLMMQAASEFGLTHSARSRIVAGSTKNRETEDEMEALLGGDS</sequence>
<dbReference type="InterPro" id="IPR006448">
    <property type="entry name" value="Phage_term_ssu_P27"/>
</dbReference>
<feature type="region of interest" description="Disordered" evidence="1">
    <location>
        <begin position="136"/>
        <end position="156"/>
    </location>
</feature>
<feature type="region of interest" description="Disordered" evidence="1">
    <location>
        <begin position="1"/>
        <end position="35"/>
    </location>
</feature>
<name>A0A4R3KG83_9FIRM</name>
<comment type="caution">
    <text evidence="2">The sequence shown here is derived from an EMBL/GenBank/DDBJ whole genome shotgun (WGS) entry which is preliminary data.</text>
</comment>
<reference evidence="2 3" key="1">
    <citation type="submission" date="2019-03" db="EMBL/GenBank/DDBJ databases">
        <title>Genomic Encyclopedia of Type Strains, Phase IV (KMG-IV): sequencing the most valuable type-strain genomes for metagenomic binning, comparative biology and taxonomic classification.</title>
        <authorList>
            <person name="Goeker M."/>
        </authorList>
    </citation>
    <scope>NUCLEOTIDE SEQUENCE [LARGE SCALE GENOMIC DNA]</scope>
    <source>
        <strain evidence="2 3">DSM 29489</strain>
    </source>
</reference>
<protein>
    <submittedName>
        <fullName evidence="2">P27 family predicted phage terminase small subunit</fullName>
    </submittedName>
</protein>
<dbReference type="RefSeq" id="WP_132378745.1">
    <property type="nucleotide sequence ID" value="NZ_DAISCH010000128.1"/>
</dbReference>
<evidence type="ECO:0000313" key="3">
    <source>
        <dbReference type="Proteomes" id="UP000295726"/>
    </source>
</evidence>
<dbReference type="NCBIfam" id="TIGR01558">
    <property type="entry name" value="sm_term_P27"/>
    <property type="match status" value="1"/>
</dbReference>
<gene>
    <name evidence="2" type="ORF">EDD59_102295</name>
</gene>